<evidence type="ECO:0000313" key="3">
    <source>
        <dbReference type="Proteomes" id="UP000218231"/>
    </source>
</evidence>
<comment type="caution">
    <text evidence="2">The sequence shown here is derived from an EMBL/GenBank/DDBJ whole genome shotgun (WGS) entry which is preliminary data.</text>
</comment>
<name>A0A2A2KEP9_9BILA</name>
<protein>
    <recommendedName>
        <fullName evidence="1">Fungal lipase-type domain-containing protein</fullName>
    </recommendedName>
</protein>
<dbReference type="PANTHER" id="PTHR45908">
    <property type="entry name" value="PROTEIN CBG11750-RELATED"/>
    <property type="match status" value="1"/>
</dbReference>
<keyword evidence="3" id="KW-1185">Reference proteome</keyword>
<dbReference type="GO" id="GO:0006629">
    <property type="term" value="P:lipid metabolic process"/>
    <property type="evidence" value="ECO:0007669"/>
    <property type="project" value="InterPro"/>
</dbReference>
<evidence type="ECO:0000313" key="2">
    <source>
        <dbReference type="EMBL" id="PAV72454.1"/>
    </source>
</evidence>
<dbReference type="SUPFAM" id="SSF53474">
    <property type="entry name" value="alpha/beta-Hydrolases"/>
    <property type="match status" value="1"/>
</dbReference>
<accession>A0A2A2KEP9</accession>
<gene>
    <name evidence="2" type="ORF">WR25_02641</name>
</gene>
<dbReference type="InterPro" id="IPR029058">
    <property type="entry name" value="AB_hydrolase_fold"/>
</dbReference>
<dbReference type="EMBL" id="LIAE01008785">
    <property type="protein sequence ID" value="PAV72454.1"/>
    <property type="molecule type" value="Genomic_DNA"/>
</dbReference>
<reference evidence="2 3" key="1">
    <citation type="journal article" date="2017" name="Curr. Biol.">
        <title>Genome architecture and evolution of a unichromosomal asexual nematode.</title>
        <authorList>
            <person name="Fradin H."/>
            <person name="Zegar C."/>
            <person name="Gutwein M."/>
            <person name="Lucas J."/>
            <person name="Kovtun M."/>
            <person name="Corcoran D."/>
            <person name="Baugh L.R."/>
            <person name="Kiontke K."/>
            <person name="Gunsalus K."/>
            <person name="Fitch D.H."/>
            <person name="Piano F."/>
        </authorList>
    </citation>
    <scope>NUCLEOTIDE SEQUENCE [LARGE SCALE GENOMIC DNA]</scope>
    <source>
        <strain evidence="2">PF1309</strain>
    </source>
</reference>
<evidence type="ECO:0000259" key="1">
    <source>
        <dbReference type="Pfam" id="PF01764"/>
    </source>
</evidence>
<dbReference type="OrthoDB" id="426718at2759"/>
<dbReference type="Proteomes" id="UP000218231">
    <property type="component" value="Unassembled WGS sequence"/>
</dbReference>
<proteinExistence type="predicted"/>
<dbReference type="Gene3D" id="3.40.50.1820">
    <property type="entry name" value="alpha/beta hydrolase"/>
    <property type="match status" value="1"/>
</dbReference>
<sequence length="255" mass="29427">MYDDDFARYTMMPIFAAVYTPNPQDCFDNVLPTLKFYKSTRVKCYKEGPETTCHAYTAYDTSKKAIVISVEGTDGAVQMTEEVLSFFQEKVPFYENGRLFKYFNQAFFDLWNGGLETNFRALKYLYPDYEIWIAGHSLGAGIASIAASYIVKFGLATGENIKLVTIGQPRTGDREWAEWHENTFPYSYRIVHHRDPVPHVFYNNKMDIGDSYVICQEADGHYCSNTQLDVDRNDHVTYFNRDIGVYGGTNCTKYW</sequence>
<dbReference type="PANTHER" id="PTHR45908:SF11">
    <property type="entry name" value="FUNGAL LIPASE-LIKE DOMAIN-CONTAINING PROTEIN"/>
    <property type="match status" value="1"/>
</dbReference>
<organism evidence="2 3">
    <name type="scientific">Diploscapter pachys</name>
    <dbReference type="NCBI Taxonomy" id="2018661"/>
    <lineage>
        <taxon>Eukaryota</taxon>
        <taxon>Metazoa</taxon>
        <taxon>Ecdysozoa</taxon>
        <taxon>Nematoda</taxon>
        <taxon>Chromadorea</taxon>
        <taxon>Rhabditida</taxon>
        <taxon>Rhabditina</taxon>
        <taxon>Rhabditomorpha</taxon>
        <taxon>Rhabditoidea</taxon>
        <taxon>Rhabditidae</taxon>
        <taxon>Diploscapter</taxon>
    </lineage>
</organism>
<dbReference type="STRING" id="2018661.A0A2A2KEP9"/>
<dbReference type="InterPro" id="IPR002921">
    <property type="entry name" value="Fungal_lipase-type"/>
</dbReference>
<dbReference type="Pfam" id="PF01764">
    <property type="entry name" value="Lipase_3"/>
    <property type="match status" value="1"/>
</dbReference>
<dbReference type="AlphaFoldDB" id="A0A2A2KEP9"/>
<feature type="domain" description="Fungal lipase-type" evidence="1">
    <location>
        <begin position="67"/>
        <end position="203"/>
    </location>
</feature>
<dbReference type="CDD" id="cd00519">
    <property type="entry name" value="Lipase_3"/>
    <property type="match status" value="1"/>
</dbReference>